<feature type="transmembrane region" description="Helical" evidence="2">
    <location>
        <begin position="433"/>
        <end position="453"/>
    </location>
</feature>
<feature type="region of interest" description="Disordered" evidence="1">
    <location>
        <begin position="637"/>
        <end position="665"/>
    </location>
</feature>
<keyword evidence="2" id="KW-0472">Membrane</keyword>
<keyword evidence="2" id="KW-1133">Transmembrane helix</keyword>
<reference evidence="4 5" key="1">
    <citation type="submission" date="2019-10" db="EMBL/GenBank/DDBJ databases">
        <title>Dictyobacter vulcani sp. nov., within the class Ktedonobacteria, isolated from soil of volcanic Mt. Zao.</title>
        <authorList>
            <person name="Zheng Y."/>
            <person name="Wang C.M."/>
            <person name="Sakai Y."/>
            <person name="Abe K."/>
            <person name="Yokota A."/>
            <person name="Yabe S."/>
        </authorList>
    </citation>
    <scope>NUCLEOTIDE SEQUENCE [LARGE SCALE GENOMIC DNA]</scope>
    <source>
        <strain evidence="4 5">W12</strain>
    </source>
</reference>
<feature type="transmembrane region" description="Helical" evidence="2">
    <location>
        <begin position="403"/>
        <end position="424"/>
    </location>
</feature>
<feature type="domain" description="DUF7408" evidence="3">
    <location>
        <begin position="204"/>
        <end position="336"/>
    </location>
</feature>
<organism evidence="4 5">
    <name type="scientific">Dictyobacter vulcani</name>
    <dbReference type="NCBI Taxonomy" id="2607529"/>
    <lineage>
        <taxon>Bacteria</taxon>
        <taxon>Bacillati</taxon>
        <taxon>Chloroflexota</taxon>
        <taxon>Ktedonobacteria</taxon>
        <taxon>Ktedonobacterales</taxon>
        <taxon>Dictyobacteraceae</taxon>
        <taxon>Dictyobacter</taxon>
    </lineage>
</organism>
<accession>A0A5J4KHI5</accession>
<keyword evidence="2" id="KW-0812">Transmembrane</keyword>
<keyword evidence="5" id="KW-1185">Reference proteome</keyword>
<dbReference type="Pfam" id="PF24157">
    <property type="entry name" value="DUF7408"/>
    <property type="match status" value="1"/>
</dbReference>
<dbReference type="SUPFAM" id="SSF52317">
    <property type="entry name" value="Class I glutamine amidotransferase-like"/>
    <property type="match status" value="1"/>
</dbReference>
<dbReference type="InterPro" id="IPR029062">
    <property type="entry name" value="Class_I_gatase-like"/>
</dbReference>
<gene>
    <name evidence="4" type="ORF">KDW_33700</name>
</gene>
<comment type="caution">
    <text evidence="4">The sequence shown here is derived from an EMBL/GenBank/DDBJ whole genome shotgun (WGS) entry which is preliminary data.</text>
</comment>
<proteinExistence type="predicted"/>
<dbReference type="InterPro" id="IPR055831">
    <property type="entry name" value="DUF7408"/>
</dbReference>
<dbReference type="Proteomes" id="UP000326912">
    <property type="component" value="Unassembled WGS sequence"/>
</dbReference>
<feature type="compositionally biased region" description="Polar residues" evidence="1">
    <location>
        <begin position="637"/>
        <end position="658"/>
    </location>
</feature>
<sequence length="665" mass="71166">MLMLMIRPRHVLRSTISIVAGITILLLSILFAPAVSARSTQHMVNGPTILKASIGFDGIYQDGNWTPIQIDLSNSGNDFTGKISINVPSAAIPGPNMMQRANAYQETINLPPGAKKQVTLSVPVDLSFQGANAQISVDLLDEAGHRVAHQAILSGNNNNNLTLIGILSDTPNNFGQLNLSLSNLFSTSGQIKNLSAATLPKQAQVLKNFDAIVLDNFTTSSLSQDQLGALQSWVNQGGNLIVSGGPEWKRTLSSLPGSLLPVTIQGNGTLAAGKHLLPVNTLTKGDQPAKDTVNATVPISLAQTTPNSTTILADGKTPLIAQKTLGQGTVYYLAYDPTLEPLTSWQQTNQLWSSVLLRSLSDRVLTSANNTNINKGQMQSGMNYFPGMTALLQTFFPNAYPSIWLILVLLLSYVAILGPIRLLLVRVLKRRSWTWRIVLSTIVVFTLLSYGLALQQKGSSIINSSITLLQLNAPDKTGSSGHATTWLGVFVPSQGDFQVHVPGTTLVQPVEQVNPMYSPYSQSSGTQNSIFTVGNNNTDVNLQGVDIWTTRSLLTQQDTHTTGGITSQLQVQNNTVSGTVTSTLPYTLADAFVLVGNSYVAIGDLQSNSTKQITINLTSKSSPSANNLTIADQIANSRGLTSSPNDGYYASNGSSQPRDTPIAMR</sequence>
<dbReference type="Gene3D" id="3.40.50.880">
    <property type="match status" value="1"/>
</dbReference>
<evidence type="ECO:0000256" key="1">
    <source>
        <dbReference type="SAM" id="MobiDB-lite"/>
    </source>
</evidence>
<evidence type="ECO:0000313" key="5">
    <source>
        <dbReference type="Proteomes" id="UP000326912"/>
    </source>
</evidence>
<dbReference type="AlphaFoldDB" id="A0A5J4KHI5"/>
<evidence type="ECO:0000259" key="3">
    <source>
        <dbReference type="Pfam" id="PF24157"/>
    </source>
</evidence>
<evidence type="ECO:0000256" key="2">
    <source>
        <dbReference type="SAM" id="Phobius"/>
    </source>
</evidence>
<dbReference type="EMBL" id="BKZW01000001">
    <property type="protein sequence ID" value="GER89208.1"/>
    <property type="molecule type" value="Genomic_DNA"/>
</dbReference>
<name>A0A5J4KHI5_9CHLR</name>
<evidence type="ECO:0000313" key="4">
    <source>
        <dbReference type="EMBL" id="GER89208.1"/>
    </source>
</evidence>
<protein>
    <recommendedName>
        <fullName evidence="3">DUF7408 domain-containing protein</fullName>
    </recommendedName>
</protein>